<dbReference type="EMBL" id="JAKXMK010000009">
    <property type="protein sequence ID" value="MCH6166461.1"/>
    <property type="molecule type" value="Genomic_DNA"/>
</dbReference>
<dbReference type="SUPFAM" id="SSF141322">
    <property type="entry name" value="NfeD domain-like"/>
    <property type="match status" value="1"/>
</dbReference>
<gene>
    <name evidence="7" type="ORF">MMF94_12280</name>
</gene>
<keyword evidence="4 5" id="KW-0472">Membrane</keyword>
<dbReference type="InterPro" id="IPR012340">
    <property type="entry name" value="NA-bd_OB-fold"/>
</dbReference>
<evidence type="ECO:0000259" key="6">
    <source>
        <dbReference type="Pfam" id="PF01957"/>
    </source>
</evidence>
<dbReference type="RefSeq" id="WP_241036491.1">
    <property type="nucleotide sequence ID" value="NZ_BAAAJF010000002.1"/>
</dbReference>
<name>A0ABS9TDT6_9PSEU</name>
<keyword evidence="2 5" id="KW-0812">Transmembrane</keyword>
<comment type="caution">
    <text evidence="7">The sequence shown here is derived from an EMBL/GenBank/DDBJ whole genome shotgun (WGS) entry which is preliminary data.</text>
</comment>
<dbReference type="InterPro" id="IPR002810">
    <property type="entry name" value="NfeD-like_C"/>
</dbReference>
<comment type="subcellular location">
    <subcellularLocation>
        <location evidence="1">Membrane</location>
        <topology evidence="1">Multi-pass membrane protein</topology>
    </subcellularLocation>
</comment>
<evidence type="ECO:0000256" key="3">
    <source>
        <dbReference type="ARBA" id="ARBA00022989"/>
    </source>
</evidence>
<evidence type="ECO:0000313" key="8">
    <source>
        <dbReference type="Proteomes" id="UP001299970"/>
    </source>
</evidence>
<organism evidence="7 8">
    <name type="scientific">Pseudonocardia alaniniphila</name>
    <dbReference type="NCBI Taxonomy" id="75291"/>
    <lineage>
        <taxon>Bacteria</taxon>
        <taxon>Bacillati</taxon>
        <taxon>Actinomycetota</taxon>
        <taxon>Actinomycetes</taxon>
        <taxon>Pseudonocardiales</taxon>
        <taxon>Pseudonocardiaceae</taxon>
        <taxon>Pseudonocardia</taxon>
    </lineage>
</organism>
<dbReference type="PANTHER" id="PTHR33507:SF3">
    <property type="entry name" value="INNER MEMBRANE PROTEIN YBBJ"/>
    <property type="match status" value="1"/>
</dbReference>
<dbReference type="Proteomes" id="UP001299970">
    <property type="component" value="Unassembled WGS sequence"/>
</dbReference>
<keyword evidence="8" id="KW-1185">Reference proteome</keyword>
<evidence type="ECO:0000256" key="2">
    <source>
        <dbReference type="ARBA" id="ARBA00022692"/>
    </source>
</evidence>
<dbReference type="PANTHER" id="PTHR33507">
    <property type="entry name" value="INNER MEMBRANE PROTEIN YBBJ"/>
    <property type="match status" value="1"/>
</dbReference>
<evidence type="ECO:0000256" key="5">
    <source>
        <dbReference type="SAM" id="Phobius"/>
    </source>
</evidence>
<reference evidence="7 8" key="1">
    <citation type="submission" date="2022-03" db="EMBL/GenBank/DDBJ databases">
        <title>Pseudonocardia alaer sp. nov., a novel actinomycete isolated from reed forest soil.</title>
        <authorList>
            <person name="Wang L."/>
        </authorList>
    </citation>
    <scope>NUCLEOTIDE SEQUENCE [LARGE SCALE GENOMIC DNA]</scope>
    <source>
        <strain evidence="7 8">Y-16303</strain>
    </source>
</reference>
<dbReference type="InterPro" id="IPR052165">
    <property type="entry name" value="Membrane_assoc_protease"/>
</dbReference>
<feature type="domain" description="NfeD-like C-terminal" evidence="6">
    <location>
        <begin position="82"/>
        <end position="139"/>
    </location>
</feature>
<evidence type="ECO:0000313" key="7">
    <source>
        <dbReference type="EMBL" id="MCH6166461.1"/>
    </source>
</evidence>
<feature type="transmembrane region" description="Helical" evidence="5">
    <location>
        <begin position="35"/>
        <end position="64"/>
    </location>
</feature>
<evidence type="ECO:0000256" key="4">
    <source>
        <dbReference type="ARBA" id="ARBA00023136"/>
    </source>
</evidence>
<sequence length="143" mass="14572">MDPWILWLTGAVVLGVAEAFTLTAVSGLLAGASLVTAVVAAAGLPVPLQVIVFAVAATAGIVVLRRAAARHGPRVDEVRFGVDALPGRTGYVVDAVTGRAGTVRIGGEDWTARALDETGTIPVGRAVDVIRIDGATAVVHARE</sequence>
<keyword evidence="3 5" id="KW-1133">Transmembrane helix</keyword>
<proteinExistence type="predicted"/>
<accession>A0ABS9TDT6</accession>
<dbReference type="Gene3D" id="2.40.50.140">
    <property type="entry name" value="Nucleic acid-binding proteins"/>
    <property type="match status" value="1"/>
</dbReference>
<evidence type="ECO:0000256" key="1">
    <source>
        <dbReference type="ARBA" id="ARBA00004141"/>
    </source>
</evidence>
<protein>
    <submittedName>
        <fullName evidence="7">NfeD family protein</fullName>
    </submittedName>
</protein>
<dbReference type="Pfam" id="PF01957">
    <property type="entry name" value="NfeD"/>
    <property type="match status" value="1"/>
</dbReference>